<sequence length="41" mass="4688">MYYFDQKSHPSTSGAKFFEFGLYSVSCFWDVALNRFLAAVG</sequence>
<name>G2PYR6_9FIRM</name>
<accession>G2PYR6</accession>
<dbReference type="AlphaFoldDB" id="G2PYR6"/>
<protein>
    <submittedName>
        <fullName evidence="1">Uncharacterized protein</fullName>
    </submittedName>
</protein>
<organism evidence="1 2">
    <name type="scientific">Caldicellulosiruptor acetigenus 6A</name>
    <dbReference type="NCBI Taxonomy" id="632516"/>
    <lineage>
        <taxon>Bacteria</taxon>
        <taxon>Bacillati</taxon>
        <taxon>Bacillota</taxon>
        <taxon>Bacillota incertae sedis</taxon>
        <taxon>Caldicellulosiruptorales</taxon>
        <taxon>Caldicellulosiruptoraceae</taxon>
        <taxon>Caldicellulosiruptor</taxon>
    </lineage>
</organism>
<dbReference type="EMBL" id="CP003001">
    <property type="protein sequence ID" value="AEM74985.1"/>
    <property type="molecule type" value="Genomic_DNA"/>
</dbReference>
<dbReference type="RefSeq" id="WP_014043423.1">
    <property type="nucleotide sequence ID" value="NC_015949.1"/>
</dbReference>
<evidence type="ECO:0000313" key="2">
    <source>
        <dbReference type="Proteomes" id="UP000009257"/>
    </source>
</evidence>
<dbReference type="KEGG" id="clc:Calla_2459"/>
<gene>
    <name evidence="1" type="ORF">Calla_2459</name>
</gene>
<dbReference type="HOGENOM" id="CLU_3267095_0_0_9"/>
<dbReference type="Proteomes" id="UP000009257">
    <property type="component" value="Chromosome"/>
</dbReference>
<reference evidence="1 2" key="1">
    <citation type="submission" date="2011-08" db="EMBL/GenBank/DDBJ databases">
        <title>Complete sequence of Caldicellulosiruptor lactoaceticus 6A.</title>
        <authorList>
            <consortium name="US DOE Joint Genome Institute"/>
            <person name="Lucas S."/>
            <person name="Han J."/>
            <person name="Lapidus A."/>
            <person name="Cheng J.-F."/>
            <person name="Goodwin L."/>
            <person name="Pitluck S."/>
            <person name="Peters L."/>
            <person name="Davenport K."/>
            <person name="Detter J.C."/>
            <person name="Han C."/>
            <person name="Tapia R."/>
            <person name="Land M."/>
            <person name="Hauser L."/>
            <person name="Kyrpides N."/>
            <person name="Ivanova N."/>
            <person name="Ovchinnikova G."/>
            <person name="Pagani I."/>
            <person name="Blumer-Schuette S.E."/>
            <person name="Kelly R.M."/>
            <person name="Woyke T."/>
        </authorList>
    </citation>
    <scope>NUCLEOTIDE SEQUENCE [LARGE SCALE GENOMIC DNA]</scope>
    <source>
        <strain evidence="1 2">6A</strain>
    </source>
</reference>
<proteinExistence type="predicted"/>
<evidence type="ECO:0000313" key="1">
    <source>
        <dbReference type="EMBL" id="AEM74985.1"/>
    </source>
</evidence>